<keyword evidence="3" id="KW-1185">Reference proteome</keyword>
<proteinExistence type="predicted"/>
<reference evidence="2 3" key="1">
    <citation type="journal article" date="2023" name="Commun. Biol.">
        <title>Reorganization of the ancestral sex-determining regions during the evolution of trioecy in Pleodorina starrii.</title>
        <authorList>
            <person name="Takahashi K."/>
            <person name="Suzuki S."/>
            <person name="Kawai-Toyooka H."/>
            <person name="Yamamoto K."/>
            <person name="Hamaji T."/>
            <person name="Ootsuki R."/>
            <person name="Yamaguchi H."/>
            <person name="Kawachi M."/>
            <person name="Higashiyama T."/>
            <person name="Nozaki H."/>
        </authorList>
    </citation>
    <scope>NUCLEOTIDE SEQUENCE [LARGE SCALE GENOMIC DNA]</scope>
    <source>
        <strain evidence="2 3">NIES-4479</strain>
    </source>
</reference>
<protein>
    <submittedName>
        <fullName evidence="2">Uncharacterized protein</fullName>
    </submittedName>
</protein>
<feature type="region of interest" description="Disordered" evidence="1">
    <location>
        <begin position="54"/>
        <end position="85"/>
    </location>
</feature>
<gene>
    <name evidence="2" type="primary">PLESTB001499</name>
    <name evidence="2" type="ORF">PLESTB_000892000</name>
</gene>
<dbReference type="Proteomes" id="UP001165080">
    <property type="component" value="Unassembled WGS sequence"/>
</dbReference>
<accession>A0A9W6BMV4</accession>
<sequence length="251" mass="27040">MYLVAELLGWMEVIRRKVVFISGKKAATLNQILDDIKFQFSGETEVQGWPAAERANPDIETGTSAGTSAATSAGTSAATSAGTSAALPAAPNRVVDVDREPWSVFQLFGVEMRAIGEVMLDVRSAEDGCLPSNDLSVIGYAEFVRRYTKQEPKRHDFTSEMDERATKTITDVGVAAAAAPSGPDDLRERDNRRALAPAPTSAVLDGAAPRSGGMTLQQMKKHASVDVADSKYGEALQKWNASKEKMMQVWS</sequence>
<name>A0A9W6BMV4_9CHLO</name>
<comment type="caution">
    <text evidence="2">The sequence shown here is derived from an EMBL/GenBank/DDBJ whole genome shotgun (WGS) entry which is preliminary data.</text>
</comment>
<evidence type="ECO:0000313" key="3">
    <source>
        <dbReference type="Proteomes" id="UP001165080"/>
    </source>
</evidence>
<organism evidence="2 3">
    <name type="scientific">Pleodorina starrii</name>
    <dbReference type="NCBI Taxonomy" id="330485"/>
    <lineage>
        <taxon>Eukaryota</taxon>
        <taxon>Viridiplantae</taxon>
        <taxon>Chlorophyta</taxon>
        <taxon>core chlorophytes</taxon>
        <taxon>Chlorophyceae</taxon>
        <taxon>CS clade</taxon>
        <taxon>Chlamydomonadales</taxon>
        <taxon>Volvocaceae</taxon>
        <taxon>Pleodorina</taxon>
    </lineage>
</organism>
<dbReference type="AlphaFoldDB" id="A0A9W6BMV4"/>
<feature type="compositionally biased region" description="Low complexity" evidence="1">
    <location>
        <begin position="61"/>
        <end position="85"/>
    </location>
</feature>
<evidence type="ECO:0000256" key="1">
    <source>
        <dbReference type="SAM" id="MobiDB-lite"/>
    </source>
</evidence>
<evidence type="ECO:0000313" key="2">
    <source>
        <dbReference type="EMBL" id="GLC54655.1"/>
    </source>
</evidence>
<dbReference type="EMBL" id="BRXU01000011">
    <property type="protein sequence ID" value="GLC54655.1"/>
    <property type="molecule type" value="Genomic_DNA"/>
</dbReference>